<accession>A0A232EIA1</accession>
<name>A0A232EIA1_9HYME</name>
<dbReference type="AlphaFoldDB" id="A0A232EIA1"/>
<evidence type="ECO:0000313" key="1">
    <source>
        <dbReference type="EMBL" id="OXU18075.1"/>
    </source>
</evidence>
<dbReference type="EMBL" id="NNAY01004307">
    <property type="protein sequence ID" value="OXU18075.1"/>
    <property type="molecule type" value="Genomic_DNA"/>
</dbReference>
<comment type="caution">
    <text evidence="1">The sequence shown here is derived from an EMBL/GenBank/DDBJ whole genome shotgun (WGS) entry which is preliminary data.</text>
</comment>
<dbReference type="Proteomes" id="UP000215335">
    <property type="component" value="Unassembled WGS sequence"/>
</dbReference>
<evidence type="ECO:0000313" key="2">
    <source>
        <dbReference type="Proteomes" id="UP000215335"/>
    </source>
</evidence>
<proteinExistence type="predicted"/>
<sequence>MRRQYAKTLSKSRSKKVRKPSLVFKRVTFDRLKALSKIIDHRIKYLLKVKEAITIIVKKTG</sequence>
<gene>
    <name evidence="1" type="ORF">TSAR_016998</name>
</gene>
<keyword evidence="2" id="KW-1185">Reference proteome</keyword>
<organism evidence="1 2">
    <name type="scientific">Trichomalopsis sarcophagae</name>
    <dbReference type="NCBI Taxonomy" id="543379"/>
    <lineage>
        <taxon>Eukaryota</taxon>
        <taxon>Metazoa</taxon>
        <taxon>Ecdysozoa</taxon>
        <taxon>Arthropoda</taxon>
        <taxon>Hexapoda</taxon>
        <taxon>Insecta</taxon>
        <taxon>Pterygota</taxon>
        <taxon>Neoptera</taxon>
        <taxon>Endopterygota</taxon>
        <taxon>Hymenoptera</taxon>
        <taxon>Apocrita</taxon>
        <taxon>Proctotrupomorpha</taxon>
        <taxon>Chalcidoidea</taxon>
        <taxon>Pteromalidae</taxon>
        <taxon>Pteromalinae</taxon>
        <taxon>Trichomalopsis</taxon>
    </lineage>
</organism>
<reference evidence="1 2" key="1">
    <citation type="journal article" date="2017" name="Curr. Biol.">
        <title>The Evolution of Venom by Co-option of Single-Copy Genes.</title>
        <authorList>
            <person name="Martinson E.O."/>
            <person name="Mrinalini"/>
            <person name="Kelkar Y.D."/>
            <person name="Chang C.H."/>
            <person name="Werren J.H."/>
        </authorList>
    </citation>
    <scope>NUCLEOTIDE SEQUENCE [LARGE SCALE GENOMIC DNA]</scope>
    <source>
        <strain evidence="1 2">Alberta</strain>
        <tissue evidence="1">Whole body</tissue>
    </source>
</reference>
<protein>
    <submittedName>
        <fullName evidence="1">Uncharacterized protein</fullName>
    </submittedName>
</protein>